<keyword evidence="2" id="KW-0378">Hydrolase</keyword>
<dbReference type="AlphaFoldDB" id="A0A7G8YE29"/>
<organism evidence="2 3">
    <name type="scientific">Pseudomonas protegens</name>
    <dbReference type="NCBI Taxonomy" id="380021"/>
    <lineage>
        <taxon>Bacteria</taxon>
        <taxon>Pseudomonadati</taxon>
        <taxon>Pseudomonadota</taxon>
        <taxon>Gammaproteobacteria</taxon>
        <taxon>Pseudomonadales</taxon>
        <taxon>Pseudomonadaceae</taxon>
        <taxon>Pseudomonas</taxon>
    </lineage>
</organism>
<evidence type="ECO:0000313" key="3">
    <source>
        <dbReference type="Proteomes" id="UP000515277"/>
    </source>
</evidence>
<dbReference type="RefSeq" id="WP_179598328.1">
    <property type="nucleotide sequence ID" value="NZ_CP060201.1"/>
</dbReference>
<protein>
    <submittedName>
        <fullName evidence="2">HNH endonuclease</fullName>
    </submittedName>
</protein>
<dbReference type="Gene3D" id="3.90.75.20">
    <property type="match status" value="1"/>
</dbReference>
<sequence length="167" mass="18939">MKASPMPPLEDLQKFYVIDSASPSGITRIKAARGRNARVGPVISIGSDGYYRMKFRGIHYRCHRVIYFMAKENDPGDLVVDHIDGDRLNNKVDNLRACTQAQNMCNTKVRQNKKGLPKGIRKLSEKVYQAQLSINGEVHVSVFENIRAAINYSKCLRARYHGEFARP</sequence>
<evidence type="ECO:0000259" key="1">
    <source>
        <dbReference type="Pfam" id="PF13392"/>
    </source>
</evidence>
<dbReference type="EMBL" id="CP060201">
    <property type="protein sequence ID" value="QNH79696.1"/>
    <property type="molecule type" value="Genomic_DNA"/>
</dbReference>
<dbReference type="GO" id="GO:0004519">
    <property type="term" value="F:endonuclease activity"/>
    <property type="evidence" value="ECO:0007669"/>
    <property type="project" value="UniProtKB-KW"/>
</dbReference>
<reference evidence="3" key="1">
    <citation type="journal article" date="2020" name="Microbiol. Resour. Announc.">
        <title>Complete genome sequences of four natural Pseudomonas isolates that catabolize a wide range of aromatic compounds relevant to lignin valorization.</title>
        <authorList>
            <person name="Hatmaker E.A."/>
            <person name="Presley G."/>
            <person name="Cannon O."/>
            <person name="Guss A.M."/>
            <person name="Elkins J.G."/>
        </authorList>
    </citation>
    <scope>NUCLEOTIDE SEQUENCE [LARGE SCALE GENOMIC DNA]</scope>
    <source>
        <strain evidence="3">H1F5C</strain>
    </source>
</reference>
<dbReference type="Pfam" id="PF13392">
    <property type="entry name" value="HNH_3"/>
    <property type="match status" value="1"/>
</dbReference>
<feature type="domain" description="HNH nuclease" evidence="1">
    <location>
        <begin position="61"/>
        <end position="104"/>
    </location>
</feature>
<keyword evidence="2" id="KW-0540">Nuclease</keyword>
<proteinExistence type="predicted"/>
<keyword evidence="2" id="KW-0255">Endonuclease</keyword>
<dbReference type="InterPro" id="IPR044925">
    <property type="entry name" value="His-Me_finger_sf"/>
</dbReference>
<dbReference type="Proteomes" id="UP000515277">
    <property type="component" value="Chromosome"/>
</dbReference>
<name>A0A7G8YE29_9PSED</name>
<dbReference type="SUPFAM" id="SSF54060">
    <property type="entry name" value="His-Me finger endonucleases"/>
    <property type="match status" value="1"/>
</dbReference>
<accession>A0A7G8YE29</accession>
<gene>
    <name evidence="2" type="ORF">GGI48_11205</name>
</gene>
<evidence type="ECO:0000313" key="2">
    <source>
        <dbReference type="EMBL" id="QNH79696.1"/>
    </source>
</evidence>
<dbReference type="InterPro" id="IPR003615">
    <property type="entry name" value="HNH_nuc"/>
</dbReference>